<evidence type="ECO:0000313" key="2">
    <source>
        <dbReference type="EMBL" id="RAK98784.1"/>
    </source>
</evidence>
<keyword evidence="1" id="KW-1133">Transmembrane helix</keyword>
<proteinExistence type="predicted"/>
<evidence type="ECO:0008006" key="4">
    <source>
        <dbReference type="Google" id="ProtNLM"/>
    </source>
</evidence>
<sequence length="135" mass="14864">MSKLSPEQRQALLAEPAGPPPPGMVANLANPPSLHDAGHAIALVFWGVAFICIAIRLYTKTFIIKQLRISDYMMFMAWAVCIGYIAPSWLLGNLAPAVDQWNLTLQDFMTMLYYTYVLSMLGTTSGLAMDFSSSI</sequence>
<dbReference type="STRING" id="1448316.A0A395GUD1"/>
<dbReference type="OrthoDB" id="4682787at2759"/>
<keyword evidence="1" id="KW-0812">Transmembrane</keyword>
<dbReference type="RefSeq" id="XP_025573112.1">
    <property type="nucleotide sequence ID" value="XM_025721590.1"/>
</dbReference>
<feature type="transmembrane region" description="Helical" evidence="1">
    <location>
        <begin position="71"/>
        <end position="91"/>
    </location>
</feature>
<gene>
    <name evidence="2" type="ORF">BO80DRAFT_447146</name>
</gene>
<keyword evidence="3" id="KW-1185">Reference proteome</keyword>
<protein>
    <recommendedName>
        <fullName evidence="4">Integral membrane protein</fullName>
    </recommendedName>
</protein>
<dbReference type="GeneID" id="37226455"/>
<evidence type="ECO:0000256" key="1">
    <source>
        <dbReference type="SAM" id="Phobius"/>
    </source>
</evidence>
<accession>A0A395GUD1</accession>
<name>A0A395GUD1_9EURO</name>
<organism evidence="2 3">
    <name type="scientific">Aspergillus ibericus CBS 121593</name>
    <dbReference type="NCBI Taxonomy" id="1448316"/>
    <lineage>
        <taxon>Eukaryota</taxon>
        <taxon>Fungi</taxon>
        <taxon>Dikarya</taxon>
        <taxon>Ascomycota</taxon>
        <taxon>Pezizomycotina</taxon>
        <taxon>Eurotiomycetes</taxon>
        <taxon>Eurotiomycetidae</taxon>
        <taxon>Eurotiales</taxon>
        <taxon>Aspergillaceae</taxon>
        <taxon>Aspergillus</taxon>
        <taxon>Aspergillus subgen. Circumdati</taxon>
    </lineage>
</organism>
<dbReference type="AlphaFoldDB" id="A0A395GUD1"/>
<keyword evidence="1" id="KW-0472">Membrane</keyword>
<feature type="transmembrane region" description="Helical" evidence="1">
    <location>
        <begin position="111"/>
        <end position="129"/>
    </location>
</feature>
<dbReference type="Proteomes" id="UP000249402">
    <property type="component" value="Unassembled WGS sequence"/>
</dbReference>
<dbReference type="EMBL" id="KZ824451">
    <property type="protein sequence ID" value="RAK98784.1"/>
    <property type="molecule type" value="Genomic_DNA"/>
</dbReference>
<dbReference type="VEuPathDB" id="FungiDB:BO80DRAFT_447146"/>
<reference evidence="2 3" key="1">
    <citation type="submission" date="2018-02" db="EMBL/GenBank/DDBJ databases">
        <title>The genomes of Aspergillus section Nigri reveals drivers in fungal speciation.</title>
        <authorList>
            <consortium name="DOE Joint Genome Institute"/>
            <person name="Vesth T.C."/>
            <person name="Nybo J."/>
            <person name="Theobald S."/>
            <person name="Brandl J."/>
            <person name="Frisvad J.C."/>
            <person name="Nielsen K.F."/>
            <person name="Lyhne E.K."/>
            <person name="Kogle M.E."/>
            <person name="Kuo A."/>
            <person name="Riley R."/>
            <person name="Clum A."/>
            <person name="Nolan M."/>
            <person name="Lipzen A."/>
            <person name="Salamov A."/>
            <person name="Henrissat B."/>
            <person name="Wiebenga A."/>
            <person name="De vries R.P."/>
            <person name="Grigoriev I.V."/>
            <person name="Mortensen U.H."/>
            <person name="Andersen M.R."/>
            <person name="Baker S.E."/>
        </authorList>
    </citation>
    <scope>NUCLEOTIDE SEQUENCE [LARGE SCALE GENOMIC DNA]</scope>
    <source>
        <strain evidence="2 3">CBS 121593</strain>
    </source>
</reference>
<evidence type="ECO:0000313" key="3">
    <source>
        <dbReference type="Proteomes" id="UP000249402"/>
    </source>
</evidence>
<feature type="transmembrane region" description="Helical" evidence="1">
    <location>
        <begin position="37"/>
        <end position="59"/>
    </location>
</feature>